<accession>Q1Q3Y2</accession>
<organism evidence="1">
    <name type="scientific">Kuenenia stuttgartiensis</name>
    <dbReference type="NCBI Taxonomy" id="174633"/>
    <lineage>
        <taxon>Bacteria</taxon>
        <taxon>Pseudomonadati</taxon>
        <taxon>Planctomycetota</taxon>
        <taxon>Candidatus Brocadiia</taxon>
        <taxon>Candidatus Brocadiales</taxon>
        <taxon>Candidatus Brocadiaceae</taxon>
        <taxon>Candidatus Kuenenia</taxon>
    </lineage>
</organism>
<evidence type="ECO:0000313" key="1">
    <source>
        <dbReference type="EMBL" id="CAJ74713.1"/>
    </source>
</evidence>
<proteinExistence type="predicted"/>
<evidence type="ECO:0000313" key="2">
    <source>
        <dbReference type="EMBL" id="QII11820.1"/>
    </source>
</evidence>
<gene>
    <name evidence="2" type="ORF">KsCSTR_24410</name>
    <name evidence="1" type="ORF">kuste3950</name>
</gene>
<evidence type="ECO:0000313" key="3">
    <source>
        <dbReference type="Proteomes" id="UP000501926"/>
    </source>
</evidence>
<reference evidence="1" key="2">
    <citation type="submission" date="2006-01" db="EMBL/GenBank/DDBJ databases">
        <authorList>
            <person name="Genoscope"/>
        </authorList>
    </citation>
    <scope>NUCLEOTIDE SEQUENCE</scope>
</reference>
<dbReference type="AlphaFoldDB" id="Q1Q3Y2"/>
<dbReference type="EMBL" id="CP049055">
    <property type="protein sequence ID" value="QII11820.1"/>
    <property type="molecule type" value="Genomic_DNA"/>
</dbReference>
<protein>
    <submittedName>
        <fullName evidence="1">Uncharacterized protein</fullName>
    </submittedName>
</protein>
<name>Q1Q3Y2_KUEST</name>
<sequence length="108" mass="12651">MLIKISCIRLKTYSYKLSPRSGFLYPLFFFNKLNSIHHIFRYPYGFCFHHFLQFFNIAFMALYSSLLTNDDKQSNLFCASFIVNVSFFNNKAIKTAGVMYGISRNVIS</sequence>
<reference evidence="2 3" key="3">
    <citation type="submission" date="2020-02" db="EMBL/GenBank/DDBJ databases">
        <title>Newly sequenced genome of strain CSTR1 showed variability in Candidatus Kuenenia stuttgartiensis genomes.</title>
        <authorList>
            <person name="Ding C."/>
            <person name="Adrian L."/>
        </authorList>
    </citation>
    <scope>NUCLEOTIDE SEQUENCE [LARGE SCALE GENOMIC DNA]</scope>
    <source>
        <strain evidence="2 3">CSTR1</strain>
    </source>
</reference>
<dbReference type="EMBL" id="CT573071">
    <property type="protein sequence ID" value="CAJ74713.1"/>
    <property type="molecule type" value="Genomic_DNA"/>
</dbReference>
<reference evidence="1" key="1">
    <citation type="journal article" date="2006" name="Nature">
        <title>Deciphering the evolution and metabolism of an anammox bacterium from a community genome.</title>
        <authorList>
            <person name="Strous M."/>
            <person name="Pelletier E."/>
            <person name="Mangenot S."/>
            <person name="Rattei T."/>
            <person name="Lehner A."/>
            <person name="Taylor M.W."/>
            <person name="Horn M."/>
            <person name="Daims H."/>
            <person name="Bartol-Mavel D."/>
            <person name="Wincker P."/>
            <person name="Barbe V."/>
            <person name="Fonknechten N."/>
            <person name="Vallenet D."/>
            <person name="Segurens B."/>
            <person name="Schenowitz-Truong C."/>
            <person name="Medigue C."/>
            <person name="Collingro A."/>
            <person name="Snel B."/>
            <person name="Dutilh B.E."/>
            <person name="OpDenCamp H.J.M."/>
            <person name="vanDerDrift C."/>
            <person name="Cirpus I."/>
            <person name="vanDePas-Schoonen K.T."/>
            <person name="Harhangi H.R."/>
            <person name="vanNiftrik L."/>
            <person name="Schmid M."/>
            <person name="Keltjens J."/>
            <person name="vanDeVossenberg J."/>
            <person name="Kartal B."/>
            <person name="Meier H."/>
            <person name="Frishman D."/>
            <person name="Huynen M.A."/>
            <person name="Mewes H."/>
            <person name="Weissenbach J."/>
            <person name="Jetten M.S.M."/>
            <person name="Wagner M."/>
            <person name="LePaslier D."/>
        </authorList>
    </citation>
    <scope>NUCLEOTIDE SEQUENCE</scope>
</reference>
<dbReference type="Proteomes" id="UP000501926">
    <property type="component" value="Chromosome"/>
</dbReference>